<reference evidence="2" key="2">
    <citation type="submission" date="2020-09" db="EMBL/GenBank/DDBJ databases">
        <authorList>
            <person name="Sun Q."/>
            <person name="Ohkuma M."/>
        </authorList>
    </citation>
    <scope>NUCLEOTIDE SEQUENCE</scope>
    <source>
        <strain evidence="2">JCM 30804</strain>
    </source>
</reference>
<proteinExistence type="predicted"/>
<dbReference type="PROSITE" id="PS51257">
    <property type="entry name" value="PROKAR_LIPOPROTEIN"/>
    <property type="match status" value="1"/>
</dbReference>
<comment type="caution">
    <text evidence="2">The sequence shown here is derived from an EMBL/GenBank/DDBJ whole genome shotgun (WGS) entry which is preliminary data.</text>
</comment>
<organism evidence="2 3">
    <name type="scientific">Shewanella gelidii</name>
    <dbReference type="NCBI Taxonomy" id="1642821"/>
    <lineage>
        <taxon>Bacteria</taxon>
        <taxon>Pseudomonadati</taxon>
        <taxon>Pseudomonadota</taxon>
        <taxon>Gammaproteobacteria</taxon>
        <taxon>Alteromonadales</taxon>
        <taxon>Shewanellaceae</taxon>
        <taxon>Shewanella</taxon>
    </lineage>
</organism>
<dbReference type="RefSeq" id="WP_188916828.1">
    <property type="nucleotide sequence ID" value="NZ_BMPZ01000001.1"/>
</dbReference>
<dbReference type="AlphaFoldDB" id="A0A917N7M5"/>
<evidence type="ECO:0000259" key="1">
    <source>
        <dbReference type="Pfam" id="PF17680"/>
    </source>
</evidence>
<gene>
    <name evidence="2" type="primary">flgO</name>
    <name evidence="2" type="ORF">GCM10009332_01220</name>
</gene>
<name>A0A917N7M5_9GAMM</name>
<dbReference type="Pfam" id="PF17680">
    <property type="entry name" value="FlgO"/>
    <property type="match status" value="1"/>
</dbReference>
<feature type="domain" description="FlgO" evidence="1">
    <location>
        <begin position="46"/>
        <end position="171"/>
    </location>
</feature>
<protein>
    <recommendedName>
        <fullName evidence="1">FlgO domain-containing protein</fullName>
    </recommendedName>
</protein>
<keyword evidence="3" id="KW-1185">Reference proteome</keyword>
<dbReference type="EMBL" id="BMPZ01000001">
    <property type="protein sequence ID" value="GGI67781.1"/>
    <property type="molecule type" value="Genomic_DNA"/>
</dbReference>
<evidence type="ECO:0000313" key="3">
    <source>
        <dbReference type="Proteomes" id="UP000613743"/>
    </source>
</evidence>
<dbReference type="Proteomes" id="UP000613743">
    <property type="component" value="Unassembled WGS sequence"/>
</dbReference>
<dbReference type="InterPro" id="IPR041215">
    <property type="entry name" value="FlgO_dom"/>
</dbReference>
<dbReference type="InterPro" id="IPR014549">
    <property type="entry name" value="FlgO"/>
</dbReference>
<reference evidence="2" key="1">
    <citation type="journal article" date="2014" name="Int. J. Syst. Evol. Microbiol.">
        <title>Complete genome sequence of Corynebacterium casei LMG S-19264T (=DSM 44701T), isolated from a smear-ripened cheese.</title>
        <authorList>
            <consortium name="US DOE Joint Genome Institute (JGI-PGF)"/>
            <person name="Walter F."/>
            <person name="Albersmeier A."/>
            <person name="Kalinowski J."/>
            <person name="Ruckert C."/>
        </authorList>
    </citation>
    <scope>NUCLEOTIDE SEQUENCE</scope>
    <source>
        <strain evidence="2">JCM 30804</strain>
    </source>
</reference>
<accession>A0A917N7M5</accession>
<evidence type="ECO:0000313" key="2">
    <source>
        <dbReference type="EMBL" id="GGI67781.1"/>
    </source>
</evidence>
<dbReference type="PIRSF" id="PIRSF028688">
    <property type="entry name" value="UCP_imp_028688"/>
    <property type="match status" value="1"/>
</dbReference>
<sequence length="209" mass="23047">MKLAALIPLLMLSACMSTVEPEPQSVRLNSGYGLSPTDSVNHLSQRIVNSLVRNNDVLRSDQPLLVTTPVVLDSLFESNKFGLQLQQGMMTALHEHKFNLVDVNVADNMRVAPNGEFMLSRDWQQLPADVAVEHVLVSTMSMNKTGVVLNARIVNIVNNRVVSATQASVLQKELPEYIVLSPKVIAKGGLLYRNENHGDSHVRIIGDKQ</sequence>